<evidence type="ECO:0000313" key="2">
    <source>
        <dbReference type="EMBL" id="MBK1468818.1"/>
    </source>
</evidence>
<accession>A0ABS1C9Q8</accession>
<sequence length="249" mass="29309">MWREPKEGYNKDGKARYCERVKDPLTGKDVVKSQTIKKDTPQGRKEAIYKLNKKIESVLKNDIQKKSISFFELCDLYLNYKKKLITTTDVDTKSHIGKITEQRYIVLKTFVKKVKEYTFDFPINNFNYIIYNKLIECDKISISHHSIINQIINFAYKQELIKSKAFLISYKTGIKDVKDKYLEYDELLELMNLNLPKDIELSINILLETGIRIGEFIALDIDDIKAEKYNDRIIYSISITKTYSKTLKK</sequence>
<dbReference type="InterPro" id="IPR013762">
    <property type="entry name" value="Integrase-like_cat_sf"/>
</dbReference>
<dbReference type="Proteomes" id="UP000823123">
    <property type="component" value="Unassembled WGS sequence"/>
</dbReference>
<protein>
    <recommendedName>
        <fullName evidence="4">Tyr recombinase domain-containing protein</fullName>
    </recommendedName>
</protein>
<keyword evidence="1" id="KW-0233">DNA recombination</keyword>
<proteinExistence type="predicted"/>
<evidence type="ECO:0000313" key="3">
    <source>
        <dbReference type="Proteomes" id="UP000823123"/>
    </source>
</evidence>
<dbReference type="RefSeq" id="WP_201275718.1">
    <property type="nucleotide sequence ID" value="NZ_JACVDA010000014.1"/>
</dbReference>
<gene>
    <name evidence="2" type="ORF">IBJ83_05745</name>
</gene>
<dbReference type="Gene3D" id="1.10.443.10">
    <property type="entry name" value="Intergrase catalytic core"/>
    <property type="match status" value="1"/>
</dbReference>
<evidence type="ECO:0008006" key="4">
    <source>
        <dbReference type="Google" id="ProtNLM"/>
    </source>
</evidence>
<dbReference type="EMBL" id="JACVDA010000014">
    <property type="protein sequence ID" value="MBK1468818.1"/>
    <property type="molecule type" value="Genomic_DNA"/>
</dbReference>
<evidence type="ECO:0000256" key="1">
    <source>
        <dbReference type="ARBA" id="ARBA00023172"/>
    </source>
</evidence>
<reference evidence="2 3" key="1">
    <citation type="submission" date="2020-09" db="EMBL/GenBank/DDBJ databases">
        <title>Parvimonas S3374 sp. nov.</title>
        <authorList>
            <person name="Buhl M."/>
        </authorList>
    </citation>
    <scope>NUCLEOTIDE SEQUENCE [LARGE SCALE GENOMIC DNA]</scope>
    <source>
        <strain evidence="2 3">S3374</strain>
    </source>
</reference>
<dbReference type="SUPFAM" id="SSF56349">
    <property type="entry name" value="DNA breaking-rejoining enzymes"/>
    <property type="match status" value="1"/>
</dbReference>
<organism evidence="2 3">
    <name type="scientific">Parvimonas parva</name>
    <dbReference type="NCBI Taxonomy" id="2769485"/>
    <lineage>
        <taxon>Bacteria</taxon>
        <taxon>Bacillati</taxon>
        <taxon>Bacillota</taxon>
        <taxon>Tissierellia</taxon>
        <taxon>Tissierellales</taxon>
        <taxon>Peptoniphilaceae</taxon>
        <taxon>Parvimonas</taxon>
    </lineage>
</organism>
<keyword evidence="3" id="KW-1185">Reference proteome</keyword>
<dbReference type="InterPro" id="IPR011010">
    <property type="entry name" value="DNA_brk_join_enz"/>
</dbReference>
<name>A0ABS1C9Q8_9FIRM</name>
<comment type="caution">
    <text evidence="2">The sequence shown here is derived from an EMBL/GenBank/DDBJ whole genome shotgun (WGS) entry which is preliminary data.</text>
</comment>